<evidence type="ECO:0000256" key="2">
    <source>
        <dbReference type="ARBA" id="ARBA00012438"/>
    </source>
</evidence>
<dbReference type="InterPro" id="IPR005467">
    <property type="entry name" value="His_kinase_dom"/>
</dbReference>
<dbReference type="SUPFAM" id="SSF55874">
    <property type="entry name" value="ATPase domain of HSP90 chaperone/DNA topoisomerase II/histidine kinase"/>
    <property type="match status" value="1"/>
</dbReference>
<evidence type="ECO:0000259" key="9">
    <source>
        <dbReference type="PROSITE" id="PS50109"/>
    </source>
</evidence>
<dbReference type="AlphaFoldDB" id="A0AAU7VK39"/>
<dbReference type="SMART" id="SM00387">
    <property type="entry name" value="HATPase_c"/>
    <property type="match status" value="1"/>
</dbReference>
<dbReference type="InterPro" id="IPR035965">
    <property type="entry name" value="PAS-like_dom_sf"/>
</dbReference>
<dbReference type="Pfam" id="PF07568">
    <property type="entry name" value="HisKA_2"/>
    <property type="match status" value="1"/>
</dbReference>
<dbReference type="InterPro" id="IPR003594">
    <property type="entry name" value="HATPase_dom"/>
</dbReference>
<keyword evidence="3" id="KW-0597">Phosphoprotein</keyword>
<keyword evidence="7" id="KW-0067">ATP-binding</keyword>
<reference evidence="10" key="1">
    <citation type="journal article" date="2013" name="Extremophiles">
        <title>Proteinivorax tanatarense gen. nov., sp. nov., an anaerobic, haloalkaliphilic, proteolytic bacterium isolated from a decaying algal bloom, and proposal of Proteinivoraceae fam. nov.</title>
        <authorList>
            <person name="Kevbrin V."/>
            <person name="Boltyanskaya Y."/>
            <person name="Zhilina T."/>
            <person name="Kolganova T."/>
            <person name="Lavrentjeva E."/>
            <person name="Kuznetsov B."/>
        </authorList>
    </citation>
    <scope>NUCLEOTIDE SEQUENCE</scope>
    <source>
        <strain evidence="10">Z-910T</strain>
    </source>
</reference>
<dbReference type="PROSITE" id="PS50109">
    <property type="entry name" value="HIS_KIN"/>
    <property type="match status" value="1"/>
</dbReference>
<dbReference type="GO" id="GO:0000160">
    <property type="term" value="P:phosphorelay signal transduction system"/>
    <property type="evidence" value="ECO:0007669"/>
    <property type="project" value="UniProtKB-KW"/>
</dbReference>
<proteinExistence type="predicted"/>
<keyword evidence="5" id="KW-0547">Nucleotide-binding</keyword>
<dbReference type="Pfam" id="PF02518">
    <property type="entry name" value="HATPase_c"/>
    <property type="match status" value="1"/>
</dbReference>
<name>A0AAU7VK39_9FIRM</name>
<accession>A0AAU7VK39</accession>
<evidence type="ECO:0000256" key="5">
    <source>
        <dbReference type="ARBA" id="ARBA00022741"/>
    </source>
</evidence>
<reference evidence="10" key="2">
    <citation type="submission" date="2024-06" db="EMBL/GenBank/DDBJ databases">
        <authorList>
            <person name="Petrova K.O."/>
            <person name="Toshchakov S.V."/>
            <person name="Boltjanskaja Y.V."/>
            <person name="Kevbrin V."/>
        </authorList>
    </citation>
    <scope>NUCLEOTIDE SEQUENCE</scope>
    <source>
        <strain evidence="10">Z-910T</strain>
    </source>
</reference>
<dbReference type="InterPro" id="IPR011495">
    <property type="entry name" value="Sig_transdc_His_kin_sub2_dim/P"/>
</dbReference>
<sequence>MLRKLCKTYTQLTEQDLDVLENIENVLPLISRANQGDVFIDCLTNVPNIAIVVGEARLDKGSSMYCQSVLGEFALRENEPAVLRTLQTGVPSRNLKGRTQENKRVRQIVEPIYNLKNQIIGVLIIEQNTIVANEDMGQLLNSSCLEKNNKDSFEFPQNTIIHHVKEAIVIFDKQGVATYCNSQAVELYKKMGYQDEIVGLSLHNLTLGTVDLNYPSEEEALTIREIRAGDLSLQVRYLRMDDQEKATGYIMIIDDITEVKKKEMELISKSVAISEIHHRVKNNLQTIASLLRLQSRRVEAENVKRAFEESINRILSITITHELLAQKGLDDVDLITILEKIRESVIGHAFSCEKSIDIHVRGEHVVVDSDKATSIALVVNELLQNSLKHGFEGRSSGEIVIEITKGTLCNDIKIRDNGVGFEKDQSGKETSLGLRIVKSIVQERLHGNFRIKKIQNGTEIRFSYKK</sequence>
<dbReference type="EC" id="2.7.13.3" evidence="2"/>
<dbReference type="PANTHER" id="PTHR41523">
    <property type="entry name" value="TWO-COMPONENT SYSTEM SENSOR PROTEIN"/>
    <property type="match status" value="1"/>
</dbReference>
<dbReference type="EMBL" id="CP158367">
    <property type="protein sequence ID" value="XBX74202.1"/>
    <property type="molecule type" value="Genomic_DNA"/>
</dbReference>
<keyword evidence="8" id="KW-0902">Two-component regulatory system</keyword>
<dbReference type="GO" id="GO:0005524">
    <property type="term" value="F:ATP binding"/>
    <property type="evidence" value="ECO:0007669"/>
    <property type="project" value="UniProtKB-KW"/>
</dbReference>
<dbReference type="Gene3D" id="3.30.565.10">
    <property type="entry name" value="Histidine kinase-like ATPase, C-terminal domain"/>
    <property type="match status" value="1"/>
</dbReference>
<protein>
    <recommendedName>
        <fullName evidence="2">histidine kinase</fullName>
        <ecNumber evidence="2">2.7.13.3</ecNumber>
    </recommendedName>
</protein>
<evidence type="ECO:0000256" key="4">
    <source>
        <dbReference type="ARBA" id="ARBA00022679"/>
    </source>
</evidence>
<feature type="domain" description="Histidine kinase" evidence="9">
    <location>
        <begin position="275"/>
        <end position="466"/>
    </location>
</feature>
<evidence type="ECO:0000256" key="6">
    <source>
        <dbReference type="ARBA" id="ARBA00022777"/>
    </source>
</evidence>
<gene>
    <name evidence="10" type="ORF">PRVXT_002229</name>
</gene>
<dbReference type="Gene3D" id="3.30.450.280">
    <property type="entry name" value="GAF domain"/>
    <property type="match status" value="1"/>
</dbReference>
<evidence type="ECO:0000313" key="10">
    <source>
        <dbReference type="EMBL" id="XBX74202.1"/>
    </source>
</evidence>
<dbReference type="Pfam" id="PF12282">
    <property type="entry name" value="GAF_PdtaS"/>
    <property type="match status" value="1"/>
</dbReference>
<dbReference type="PANTHER" id="PTHR41523:SF8">
    <property type="entry name" value="ETHYLENE RESPONSE SENSOR PROTEIN"/>
    <property type="match status" value="1"/>
</dbReference>
<keyword evidence="6 10" id="KW-0418">Kinase</keyword>
<dbReference type="InterPro" id="IPR022066">
    <property type="entry name" value="PdtaS_GAF"/>
</dbReference>
<dbReference type="InterPro" id="IPR038424">
    <property type="entry name" value="H_kinase_PdtaS_GAF_sf"/>
</dbReference>
<dbReference type="GO" id="GO:0004673">
    <property type="term" value="F:protein histidine kinase activity"/>
    <property type="evidence" value="ECO:0007669"/>
    <property type="project" value="UniProtKB-EC"/>
</dbReference>
<organism evidence="10">
    <name type="scientific">Proteinivorax tanatarense</name>
    <dbReference type="NCBI Taxonomy" id="1260629"/>
    <lineage>
        <taxon>Bacteria</taxon>
        <taxon>Bacillati</taxon>
        <taxon>Bacillota</taxon>
        <taxon>Clostridia</taxon>
        <taxon>Eubacteriales</taxon>
        <taxon>Proteinivoracaceae</taxon>
        <taxon>Proteinivorax</taxon>
    </lineage>
</organism>
<dbReference type="Gene3D" id="3.30.450.20">
    <property type="entry name" value="PAS domain"/>
    <property type="match status" value="1"/>
</dbReference>
<evidence type="ECO:0000256" key="1">
    <source>
        <dbReference type="ARBA" id="ARBA00000085"/>
    </source>
</evidence>
<dbReference type="RefSeq" id="WP_350342960.1">
    <property type="nucleotide sequence ID" value="NZ_CP158367.1"/>
</dbReference>
<comment type="catalytic activity">
    <reaction evidence="1">
        <text>ATP + protein L-histidine = ADP + protein N-phospho-L-histidine.</text>
        <dbReference type="EC" id="2.7.13.3"/>
    </reaction>
</comment>
<evidence type="ECO:0000256" key="3">
    <source>
        <dbReference type="ARBA" id="ARBA00022553"/>
    </source>
</evidence>
<keyword evidence="4" id="KW-0808">Transferase</keyword>
<dbReference type="InterPro" id="IPR036890">
    <property type="entry name" value="HATPase_C_sf"/>
</dbReference>
<evidence type="ECO:0000256" key="7">
    <source>
        <dbReference type="ARBA" id="ARBA00022840"/>
    </source>
</evidence>
<evidence type="ECO:0000256" key="8">
    <source>
        <dbReference type="ARBA" id="ARBA00023012"/>
    </source>
</evidence>
<dbReference type="SUPFAM" id="SSF55785">
    <property type="entry name" value="PYP-like sensor domain (PAS domain)"/>
    <property type="match status" value="1"/>
</dbReference>